<reference evidence="2 3" key="1">
    <citation type="submission" date="2023-12" db="EMBL/GenBank/DDBJ databases">
        <title>Friends and Foes: Symbiotic and Algicidal bacterial influence on Karenia brevis blooms.</title>
        <authorList>
            <person name="Fei C."/>
            <person name="Mohamed A.R."/>
            <person name="Booker A."/>
            <person name="Arshad M."/>
            <person name="Klass S."/>
            <person name="Ahn S."/>
            <person name="Gilbert P.M."/>
            <person name="Heil C.A."/>
            <person name="Martinez J.M."/>
            <person name="Amin S.A."/>
        </authorList>
    </citation>
    <scope>NUCLEOTIDE SEQUENCE [LARGE SCALE GENOMIC DNA]</scope>
    <source>
        <strain evidence="2 3">CE15</strain>
    </source>
</reference>
<dbReference type="EMBL" id="JBAWKS010000002">
    <property type="protein sequence ID" value="MEI4550907.1"/>
    <property type="molecule type" value="Genomic_DNA"/>
</dbReference>
<feature type="chain" id="PRO_5046198262" evidence="1">
    <location>
        <begin position="25"/>
        <end position="91"/>
    </location>
</feature>
<evidence type="ECO:0000256" key="1">
    <source>
        <dbReference type="SAM" id="SignalP"/>
    </source>
</evidence>
<proteinExistence type="predicted"/>
<gene>
    <name evidence="2" type="ORF">WAE96_14650</name>
</gene>
<evidence type="ECO:0000313" key="2">
    <source>
        <dbReference type="EMBL" id="MEI4550907.1"/>
    </source>
</evidence>
<keyword evidence="1" id="KW-0732">Signal</keyword>
<evidence type="ECO:0000313" key="3">
    <source>
        <dbReference type="Proteomes" id="UP001382455"/>
    </source>
</evidence>
<comment type="caution">
    <text evidence="2">The sequence shown here is derived from an EMBL/GenBank/DDBJ whole genome shotgun (WGS) entry which is preliminary data.</text>
</comment>
<sequence length="91" mass="9979">MLRWLFVVTVVVLALSLSTTTTIASDSQATVISFDNSEDLNPNQLDFDDVVLDVSTKNAIALSFYQPNQLLQPAIQSRIAIKLIRAPPTTC</sequence>
<protein>
    <submittedName>
        <fullName evidence="2">Uncharacterized protein</fullName>
    </submittedName>
</protein>
<keyword evidence="3" id="KW-1185">Reference proteome</keyword>
<accession>A0ABU8EVA1</accession>
<dbReference type="RefSeq" id="WP_336435975.1">
    <property type="nucleotide sequence ID" value="NZ_JBAWKS010000002.1"/>
</dbReference>
<name>A0ABU8EVA1_9GAMM</name>
<feature type="signal peptide" evidence="1">
    <location>
        <begin position="1"/>
        <end position="24"/>
    </location>
</feature>
<organism evidence="2 3">
    <name type="scientific">Pseudoalteromonas spongiae</name>
    <dbReference type="NCBI Taxonomy" id="298657"/>
    <lineage>
        <taxon>Bacteria</taxon>
        <taxon>Pseudomonadati</taxon>
        <taxon>Pseudomonadota</taxon>
        <taxon>Gammaproteobacteria</taxon>
        <taxon>Alteromonadales</taxon>
        <taxon>Pseudoalteromonadaceae</taxon>
        <taxon>Pseudoalteromonas</taxon>
    </lineage>
</organism>
<dbReference type="Proteomes" id="UP001382455">
    <property type="component" value="Unassembled WGS sequence"/>
</dbReference>